<organism evidence="5 6">
    <name type="scientific">Halovulum marinum</name>
    <dbReference type="NCBI Taxonomy" id="2662447"/>
    <lineage>
        <taxon>Bacteria</taxon>
        <taxon>Pseudomonadati</taxon>
        <taxon>Pseudomonadota</taxon>
        <taxon>Alphaproteobacteria</taxon>
        <taxon>Rhodobacterales</taxon>
        <taxon>Paracoccaceae</taxon>
        <taxon>Halovulum</taxon>
    </lineage>
</organism>
<feature type="binding site" evidence="4">
    <location>
        <position position="198"/>
    </location>
    <ligand>
        <name>Zn(2+)</name>
        <dbReference type="ChEBI" id="CHEBI:29105"/>
        <label>1</label>
        <note>catalytic</note>
    </ligand>
</feature>
<dbReference type="InterPro" id="IPR000771">
    <property type="entry name" value="FBA_II"/>
</dbReference>
<feature type="binding site" evidence="4">
    <location>
        <position position="100"/>
    </location>
    <ligand>
        <name>Zn(2+)</name>
        <dbReference type="ChEBI" id="CHEBI:29105"/>
        <label>2</label>
    </ligand>
</feature>
<dbReference type="PIRSF" id="PIRSF001359">
    <property type="entry name" value="F_bP_aldolase_II"/>
    <property type="match status" value="1"/>
</dbReference>
<gene>
    <name evidence="5" type="ORF">GE300_16950</name>
</gene>
<dbReference type="GO" id="GO:0019253">
    <property type="term" value="P:reductive pentose-phosphate cycle"/>
    <property type="evidence" value="ECO:0007669"/>
    <property type="project" value="UniProtKB-UniPathway"/>
</dbReference>
<evidence type="ECO:0000256" key="3">
    <source>
        <dbReference type="PIRSR" id="PIRSR001359-1"/>
    </source>
</evidence>
<proteinExistence type="predicted"/>
<feature type="binding site" evidence="4">
    <location>
        <position position="170"/>
    </location>
    <ligand>
        <name>Zn(2+)</name>
        <dbReference type="ChEBI" id="CHEBI:29105"/>
        <label>1</label>
        <note>catalytic</note>
    </ligand>
</feature>
<dbReference type="RefSeq" id="WP_154448255.1">
    <property type="nucleotide sequence ID" value="NZ_WIND01000017.1"/>
</dbReference>
<dbReference type="UniPathway" id="UPA00116"/>
<comment type="pathway">
    <text evidence="1">Carbohydrate biosynthesis; Calvin cycle.</text>
</comment>
<accession>A0A6L5Z3U9</accession>
<keyword evidence="2" id="KW-0113">Calvin cycle</keyword>
<keyword evidence="4" id="KW-0479">Metal-binding</keyword>
<dbReference type="GO" id="GO:0016832">
    <property type="term" value="F:aldehyde-lyase activity"/>
    <property type="evidence" value="ECO:0007669"/>
    <property type="project" value="InterPro"/>
</dbReference>
<sequence length="271" mass="28118">MIATLAEVLPTRRGALAGLVVLGWEDAAAFVKAAAAEGLPVILQAGPGARAHMPLPVWGAMFRTLAEGAAVPVVAHLDHSRDIGECRAAIEAGFTSVMFDGSRLPLAENIRATAEVVAMAHAQGVSVEGEVGFVGYDAGEASARTTPADARAFAVGTGVDAMAVSVGNVHLQTSARAEIDFDAVRAIEAVTDVPLVLHGGSGIPAEVRRRLALETRVAKFNVGTELRQVFGASLRAGLAAHPERFDRLAIMSEVIAPMQDCARGVMRNLAG</sequence>
<dbReference type="EMBL" id="WIND01000017">
    <property type="protein sequence ID" value="MSU91271.1"/>
    <property type="molecule type" value="Genomic_DNA"/>
</dbReference>
<feature type="binding site" evidence="4">
    <location>
        <position position="79"/>
    </location>
    <ligand>
        <name>Zn(2+)</name>
        <dbReference type="ChEBI" id="CHEBI:29105"/>
        <label>1</label>
        <note>catalytic</note>
    </ligand>
</feature>
<comment type="caution">
    <text evidence="5">The sequence shown here is derived from an EMBL/GenBank/DDBJ whole genome shotgun (WGS) entry which is preliminary data.</text>
</comment>
<dbReference type="SUPFAM" id="SSF51569">
    <property type="entry name" value="Aldolase"/>
    <property type="match status" value="1"/>
</dbReference>
<dbReference type="InterPro" id="IPR050246">
    <property type="entry name" value="Class_II_FBP_aldolase"/>
</dbReference>
<dbReference type="Pfam" id="PF01116">
    <property type="entry name" value="F_bP_aldolase"/>
    <property type="match status" value="1"/>
</dbReference>
<evidence type="ECO:0000313" key="5">
    <source>
        <dbReference type="EMBL" id="MSU91271.1"/>
    </source>
</evidence>
<evidence type="ECO:0000313" key="6">
    <source>
        <dbReference type="Proteomes" id="UP000474957"/>
    </source>
</evidence>
<dbReference type="PANTHER" id="PTHR30304:SF0">
    <property type="entry name" value="D-TAGATOSE-1,6-BISPHOSPHATE ALDOLASE SUBUNIT GATY-RELATED"/>
    <property type="match status" value="1"/>
</dbReference>
<feature type="binding site" evidence="4">
    <location>
        <position position="130"/>
    </location>
    <ligand>
        <name>Zn(2+)</name>
        <dbReference type="ChEBI" id="CHEBI:29105"/>
        <label>2</label>
    </ligand>
</feature>
<dbReference type="Proteomes" id="UP000474957">
    <property type="component" value="Unassembled WGS sequence"/>
</dbReference>
<keyword evidence="4" id="KW-0862">Zinc</keyword>
<name>A0A6L5Z3U9_9RHOB</name>
<dbReference type="Gene3D" id="3.20.20.70">
    <property type="entry name" value="Aldolase class I"/>
    <property type="match status" value="1"/>
</dbReference>
<evidence type="ECO:0000256" key="4">
    <source>
        <dbReference type="PIRSR" id="PIRSR001359-3"/>
    </source>
</evidence>
<dbReference type="AlphaFoldDB" id="A0A6L5Z3U9"/>
<dbReference type="GO" id="GO:0008270">
    <property type="term" value="F:zinc ion binding"/>
    <property type="evidence" value="ECO:0007669"/>
    <property type="project" value="InterPro"/>
</dbReference>
<evidence type="ECO:0000256" key="2">
    <source>
        <dbReference type="ARBA" id="ARBA00022567"/>
    </source>
</evidence>
<dbReference type="PANTHER" id="PTHR30304">
    <property type="entry name" value="D-TAGATOSE-1,6-BISPHOSPHATE ALDOLASE"/>
    <property type="match status" value="1"/>
</dbReference>
<reference evidence="5 6" key="1">
    <citation type="submission" date="2019-10" db="EMBL/GenBank/DDBJ databases">
        <title>Cognatihalovulum marinum gen. nov. sp. nov., a new member of the family Rhodobacteraceae isolated from deep seawater of the Northwest Indian Ocean.</title>
        <authorList>
            <person name="Ruan C."/>
            <person name="Wang J."/>
            <person name="Zheng X."/>
            <person name="Song L."/>
            <person name="Zhu Y."/>
            <person name="Huang Y."/>
            <person name="Lu Z."/>
            <person name="Du W."/>
            <person name="Huang L."/>
            <person name="Dai X."/>
        </authorList>
    </citation>
    <scope>NUCLEOTIDE SEQUENCE [LARGE SCALE GENOMIC DNA]</scope>
    <source>
        <strain evidence="5 6">2CG4</strain>
    </source>
</reference>
<feature type="active site" description="Proton donor" evidence="3">
    <location>
        <position position="78"/>
    </location>
</feature>
<dbReference type="InterPro" id="IPR013785">
    <property type="entry name" value="Aldolase_TIM"/>
</dbReference>
<evidence type="ECO:0000256" key="1">
    <source>
        <dbReference type="ARBA" id="ARBA00005215"/>
    </source>
</evidence>
<comment type="cofactor">
    <cofactor evidence="4">
        <name>Zn(2+)</name>
        <dbReference type="ChEBI" id="CHEBI:29105"/>
    </cofactor>
    <text evidence="4">Binds 2 Zn(2+) ions per subunit. One is catalytic and the other provides a structural contribution.</text>
</comment>
<protein>
    <submittedName>
        <fullName evidence="5">Class II fructose-bisphosphate aldolase</fullName>
    </submittedName>
</protein>
<keyword evidence="6" id="KW-1185">Reference proteome</keyword>